<evidence type="ECO:0000256" key="1">
    <source>
        <dbReference type="SAM" id="MobiDB-lite"/>
    </source>
</evidence>
<dbReference type="Proteomes" id="UP000243579">
    <property type="component" value="Unassembled WGS sequence"/>
</dbReference>
<keyword evidence="2" id="KW-0472">Membrane</keyword>
<keyword evidence="2" id="KW-1133">Transmembrane helix</keyword>
<sequence>MASFKQLFSAAPPRALDDLMTGPRIAFYGFLMFAPGTLTGLYLYSVKLEMESENEAARLVMLGKARAEIEAEEALEAKRKGELTALATKIDLLQARLHKMERTVLGEAAPPLESPSADTASTPTPTDTPVQAQAMVETTPTWSVAAVWVRLREMWDEEDELSWDDLWSLESWQASWKDFCTKIFDDGNSHITPVQVESLWATLAEVTSPTPIATIGTPDAVQAKIASILAGTTVAPEDELSTSETKGLLDASMQLLRDAWLAVWEGPPQPTDEELRRRREEAALEEKVLARFHKSSIEKRKLEQQSNFEANDLRTARATRD</sequence>
<proteinExistence type="predicted"/>
<gene>
    <name evidence="3" type="ORF">ACHHYP_08441</name>
</gene>
<comment type="caution">
    <text evidence="3">The sequence shown here is derived from an EMBL/GenBank/DDBJ whole genome shotgun (WGS) entry which is preliminary data.</text>
</comment>
<keyword evidence="2" id="KW-0812">Transmembrane</keyword>
<evidence type="ECO:0000256" key="2">
    <source>
        <dbReference type="SAM" id="Phobius"/>
    </source>
</evidence>
<feature type="transmembrane region" description="Helical" evidence="2">
    <location>
        <begin position="25"/>
        <end position="44"/>
    </location>
</feature>
<evidence type="ECO:0000313" key="4">
    <source>
        <dbReference type="Proteomes" id="UP000243579"/>
    </source>
</evidence>
<feature type="region of interest" description="Disordered" evidence="1">
    <location>
        <begin position="107"/>
        <end position="128"/>
    </location>
</feature>
<organism evidence="3 4">
    <name type="scientific">Achlya hypogyna</name>
    <name type="common">Oomycete</name>
    <name type="synonym">Protoachlya hypogyna</name>
    <dbReference type="NCBI Taxonomy" id="1202772"/>
    <lineage>
        <taxon>Eukaryota</taxon>
        <taxon>Sar</taxon>
        <taxon>Stramenopiles</taxon>
        <taxon>Oomycota</taxon>
        <taxon>Saprolegniomycetes</taxon>
        <taxon>Saprolegniales</taxon>
        <taxon>Achlyaceae</taxon>
        <taxon>Achlya</taxon>
    </lineage>
</organism>
<feature type="compositionally biased region" description="Low complexity" evidence="1">
    <location>
        <begin position="114"/>
        <end position="128"/>
    </location>
</feature>
<name>A0A1V9ZKJ6_ACHHY</name>
<dbReference type="EMBL" id="JNBR01000083">
    <property type="protein sequence ID" value="OQR98513.1"/>
    <property type="molecule type" value="Genomic_DNA"/>
</dbReference>
<protein>
    <submittedName>
        <fullName evidence="3">Uncharacterized protein</fullName>
    </submittedName>
</protein>
<dbReference type="AlphaFoldDB" id="A0A1V9ZKJ6"/>
<evidence type="ECO:0000313" key="3">
    <source>
        <dbReference type="EMBL" id="OQR98513.1"/>
    </source>
</evidence>
<accession>A0A1V9ZKJ6</accession>
<reference evidence="3 4" key="1">
    <citation type="journal article" date="2014" name="Genome Biol. Evol.">
        <title>The secreted proteins of Achlya hypogyna and Thraustotheca clavata identify the ancestral oomycete secretome and reveal gene acquisitions by horizontal gene transfer.</title>
        <authorList>
            <person name="Misner I."/>
            <person name="Blouin N."/>
            <person name="Leonard G."/>
            <person name="Richards T.A."/>
            <person name="Lane C.E."/>
        </authorList>
    </citation>
    <scope>NUCLEOTIDE SEQUENCE [LARGE SCALE GENOMIC DNA]</scope>
    <source>
        <strain evidence="3 4">ATCC 48635</strain>
    </source>
</reference>
<dbReference type="OrthoDB" id="79215at2759"/>
<keyword evidence="4" id="KW-1185">Reference proteome</keyword>